<keyword evidence="1" id="KW-0175">Coiled coil</keyword>
<keyword evidence="4" id="KW-1185">Reference proteome</keyword>
<proteinExistence type="predicted"/>
<dbReference type="InterPro" id="IPR010982">
    <property type="entry name" value="Lambda_DNA-bd_dom_sf"/>
</dbReference>
<dbReference type="Gene3D" id="1.10.260.40">
    <property type="entry name" value="lambda repressor-like DNA-binding domains"/>
    <property type="match status" value="1"/>
</dbReference>
<dbReference type="SUPFAM" id="SSF47413">
    <property type="entry name" value="lambda repressor-like DNA-binding domains"/>
    <property type="match status" value="1"/>
</dbReference>
<dbReference type="EMBL" id="JAFKCT010000007">
    <property type="protein sequence ID" value="MBN7812451.1"/>
    <property type="molecule type" value="Genomic_DNA"/>
</dbReference>
<protein>
    <submittedName>
        <fullName evidence="3">Helix-turn-helix domain-containing protein</fullName>
    </submittedName>
</protein>
<feature type="domain" description="HTH cro/C1-type" evidence="2">
    <location>
        <begin position="11"/>
        <end position="66"/>
    </location>
</feature>
<evidence type="ECO:0000256" key="1">
    <source>
        <dbReference type="SAM" id="Coils"/>
    </source>
</evidence>
<feature type="coiled-coil region" evidence="1">
    <location>
        <begin position="102"/>
        <end position="133"/>
    </location>
</feature>
<evidence type="ECO:0000259" key="2">
    <source>
        <dbReference type="PROSITE" id="PS50943"/>
    </source>
</evidence>
<sequence length="136" mass="15932">MSDKIHHGRNIKRFREMMGIKQEALAFELGEDWSQKKISLLEQKEEVEEALIRQVAEILKVPVEAIKNFDEEKSVNIISNSFTSHDNATGLIYNHNPTFNPLDRLVEALEENKKLYERLLESEREKVEILKKLLDK</sequence>
<comment type="caution">
    <text evidence="3">The sequence shown here is derived from an EMBL/GenBank/DDBJ whole genome shotgun (WGS) entry which is preliminary data.</text>
</comment>
<dbReference type="PROSITE" id="PS50943">
    <property type="entry name" value="HTH_CROC1"/>
    <property type="match status" value="1"/>
</dbReference>
<dbReference type="InterPro" id="IPR001387">
    <property type="entry name" value="Cro/C1-type_HTH"/>
</dbReference>
<evidence type="ECO:0000313" key="4">
    <source>
        <dbReference type="Proteomes" id="UP000664317"/>
    </source>
</evidence>
<reference evidence="3 4" key="1">
    <citation type="submission" date="2021-03" db="EMBL/GenBank/DDBJ databases">
        <title>novel species isolated from a fishpond in China.</title>
        <authorList>
            <person name="Lu H."/>
            <person name="Cai Z."/>
        </authorList>
    </citation>
    <scope>NUCLEOTIDE SEQUENCE [LARGE SCALE GENOMIC DNA]</scope>
    <source>
        <strain evidence="3 4">H41</strain>
    </source>
</reference>
<gene>
    <name evidence="3" type="ORF">J0A68_15970</name>
</gene>
<name>A0ABS3C5T4_9BACT</name>
<evidence type="ECO:0000313" key="3">
    <source>
        <dbReference type="EMBL" id="MBN7812451.1"/>
    </source>
</evidence>
<organism evidence="3 4">
    <name type="scientific">Algoriphagus oliviformis</name>
    <dbReference type="NCBI Taxonomy" id="2811231"/>
    <lineage>
        <taxon>Bacteria</taxon>
        <taxon>Pseudomonadati</taxon>
        <taxon>Bacteroidota</taxon>
        <taxon>Cytophagia</taxon>
        <taxon>Cytophagales</taxon>
        <taxon>Cyclobacteriaceae</taxon>
        <taxon>Algoriphagus</taxon>
    </lineage>
</organism>
<dbReference type="CDD" id="cd00093">
    <property type="entry name" value="HTH_XRE"/>
    <property type="match status" value="1"/>
</dbReference>
<dbReference type="RefSeq" id="WP_206579232.1">
    <property type="nucleotide sequence ID" value="NZ_JAFKCT010000007.1"/>
</dbReference>
<dbReference type="Proteomes" id="UP000664317">
    <property type="component" value="Unassembled WGS sequence"/>
</dbReference>
<accession>A0ABS3C5T4</accession>